<feature type="region of interest" description="Disordered" evidence="3">
    <location>
        <begin position="269"/>
        <end position="310"/>
    </location>
</feature>
<organism evidence="6 7">
    <name type="scientific">Phialemonium thermophilum</name>
    <dbReference type="NCBI Taxonomy" id="223376"/>
    <lineage>
        <taxon>Eukaryota</taxon>
        <taxon>Fungi</taxon>
        <taxon>Dikarya</taxon>
        <taxon>Ascomycota</taxon>
        <taxon>Pezizomycotina</taxon>
        <taxon>Sordariomycetes</taxon>
        <taxon>Sordariomycetidae</taxon>
        <taxon>Cephalothecales</taxon>
        <taxon>Cephalothecaceae</taxon>
        <taxon>Phialemonium</taxon>
    </lineage>
</organism>
<feature type="compositionally biased region" description="Polar residues" evidence="3">
    <location>
        <begin position="218"/>
        <end position="234"/>
    </location>
</feature>
<dbReference type="EMBL" id="JAZHXJ010000001">
    <property type="protein sequence ID" value="KAL1884337.1"/>
    <property type="molecule type" value="Genomic_DNA"/>
</dbReference>
<dbReference type="InterPro" id="IPR055417">
    <property type="entry name" value="UFD1_N1"/>
</dbReference>
<feature type="region of interest" description="Disordered" evidence="3">
    <location>
        <begin position="215"/>
        <end position="237"/>
    </location>
</feature>
<keyword evidence="2" id="KW-0833">Ubl conjugation pathway</keyword>
<dbReference type="Pfam" id="PF24842">
    <property type="entry name" value="UFD1_N2"/>
    <property type="match status" value="1"/>
</dbReference>
<dbReference type="Gene3D" id="3.10.330.10">
    <property type="match status" value="1"/>
</dbReference>
<dbReference type="InterPro" id="IPR055418">
    <property type="entry name" value="UFD1_N2"/>
</dbReference>
<proteinExistence type="inferred from homology"/>
<sequence>MFVPGYGGSGFDPNNPVDLFQMARGGRRPIVQRFDEYYRCYPMAMAPGPDRPELNYGSKIFLPPSALDKVSKLHVQWPIMLELINGEKGRHTHAGVLEFVAEEGRAYIPHWMMQTLQLDVGDMIQIKTTSLELAKMVKLQPQSVNFLEISDPRAVLEKAFRNFAALTKGDVFNFEYNDEIYEVAVLDVKPETPKMGVSMIETDVSVEFAPPVGYVEPSAQTGSSRASGTSTPRSTRGGVLPAGGLLHNHGTMAQAINYDAIAPSSTAAARASNFRGEGQRLTTRKTGGSSKSATPNKPATPVGGTSANFSNTGSGAAAAVLVPRRQTNAPMPLRLPPNKLFFGYEIKPVKTAADKEAEAEAARQPHFAGQGQTLRGAVKRKGDDSGATSSGVSSKGDKVKGAEKGRRLDGRPA</sequence>
<feature type="region of interest" description="Disordered" evidence="3">
    <location>
        <begin position="355"/>
        <end position="413"/>
    </location>
</feature>
<dbReference type="PANTHER" id="PTHR12555">
    <property type="entry name" value="UBIQUITIN FUSION DEGRADATON PROTEIN 1"/>
    <property type="match status" value="1"/>
</dbReference>
<evidence type="ECO:0000259" key="4">
    <source>
        <dbReference type="Pfam" id="PF03152"/>
    </source>
</evidence>
<dbReference type="Gene3D" id="2.40.40.50">
    <property type="entry name" value="Ubiquitin fusion degradation protein UFD1, N-terminal domain"/>
    <property type="match status" value="1"/>
</dbReference>
<evidence type="ECO:0000256" key="1">
    <source>
        <dbReference type="ARBA" id="ARBA00006043"/>
    </source>
</evidence>
<accession>A0ABR3Y982</accession>
<evidence type="ECO:0000313" key="7">
    <source>
        <dbReference type="Proteomes" id="UP001586593"/>
    </source>
</evidence>
<feature type="domain" description="Ubiquitin fusion degradation protein UFD1 N-terminal subdomain 2" evidence="5">
    <location>
        <begin position="134"/>
        <end position="211"/>
    </location>
</feature>
<comment type="caution">
    <text evidence="6">The sequence shown here is derived from an EMBL/GenBank/DDBJ whole genome shotgun (WGS) entry which is preliminary data.</text>
</comment>
<reference evidence="6 7" key="1">
    <citation type="journal article" date="2024" name="Commun. Biol.">
        <title>Comparative genomic analysis of thermophilic fungi reveals convergent evolutionary adaptations and gene losses.</title>
        <authorList>
            <person name="Steindorff A.S."/>
            <person name="Aguilar-Pontes M.V."/>
            <person name="Robinson A.J."/>
            <person name="Andreopoulos B."/>
            <person name="LaButti K."/>
            <person name="Kuo A."/>
            <person name="Mondo S."/>
            <person name="Riley R."/>
            <person name="Otillar R."/>
            <person name="Haridas S."/>
            <person name="Lipzen A."/>
            <person name="Grimwood J."/>
            <person name="Schmutz J."/>
            <person name="Clum A."/>
            <person name="Reid I.D."/>
            <person name="Moisan M.C."/>
            <person name="Butler G."/>
            <person name="Nguyen T.T.M."/>
            <person name="Dewar K."/>
            <person name="Conant G."/>
            <person name="Drula E."/>
            <person name="Henrissat B."/>
            <person name="Hansel C."/>
            <person name="Singer S."/>
            <person name="Hutchinson M.I."/>
            <person name="de Vries R.P."/>
            <person name="Natvig D.O."/>
            <person name="Powell A.J."/>
            <person name="Tsang A."/>
            <person name="Grigoriev I.V."/>
        </authorList>
    </citation>
    <scope>NUCLEOTIDE SEQUENCE [LARGE SCALE GENOMIC DNA]</scope>
    <source>
        <strain evidence="6 7">ATCC 24622</strain>
    </source>
</reference>
<dbReference type="Proteomes" id="UP001586593">
    <property type="component" value="Unassembled WGS sequence"/>
</dbReference>
<gene>
    <name evidence="6" type="ORF">VTK73DRAFT_31</name>
</gene>
<feature type="domain" description="Ubiquitin fusion degradation protein UFD1 N-terminal subdomain 1" evidence="4">
    <location>
        <begin position="34"/>
        <end position="131"/>
    </location>
</feature>
<evidence type="ECO:0008006" key="8">
    <source>
        <dbReference type="Google" id="ProtNLM"/>
    </source>
</evidence>
<evidence type="ECO:0000259" key="5">
    <source>
        <dbReference type="Pfam" id="PF24842"/>
    </source>
</evidence>
<evidence type="ECO:0000313" key="6">
    <source>
        <dbReference type="EMBL" id="KAL1884337.1"/>
    </source>
</evidence>
<dbReference type="Pfam" id="PF03152">
    <property type="entry name" value="UFD1_N1"/>
    <property type="match status" value="1"/>
</dbReference>
<feature type="compositionally biased region" description="Basic and acidic residues" evidence="3">
    <location>
        <begin position="395"/>
        <end position="413"/>
    </location>
</feature>
<name>A0ABR3Y982_9PEZI</name>
<dbReference type="InterPro" id="IPR004854">
    <property type="entry name" value="Ufd1-like"/>
</dbReference>
<dbReference type="PANTHER" id="PTHR12555:SF13">
    <property type="entry name" value="UBIQUITIN RECOGNITION FACTOR IN ER-ASSOCIATED DEGRADATION PROTEIN 1"/>
    <property type="match status" value="1"/>
</dbReference>
<evidence type="ECO:0000256" key="3">
    <source>
        <dbReference type="SAM" id="MobiDB-lite"/>
    </source>
</evidence>
<keyword evidence="7" id="KW-1185">Reference proteome</keyword>
<feature type="compositionally biased region" description="Polar residues" evidence="3">
    <location>
        <begin position="280"/>
        <end position="310"/>
    </location>
</feature>
<evidence type="ECO:0000256" key="2">
    <source>
        <dbReference type="ARBA" id="ARBA00022786"/>
    </source>
</evidence>
<dbReference type="InterPro" id="IPR042299">
    <property type="entry name" value="Ufd1-like_Nn"/>
</dbReference>
<comment type="similarity">
    <text evidence="1">Belongs to the UFD1 family.</text>
</comment>
<protein>
    <recommendedName>
        <fullName evidence="8">Ubiquitin fusion degradation protein</fullName>
    </recommendedName>
</protein>